<dbReference type="PANTHER" id="PTHR34191:SF20">
    <property type="entry name" value="LATE EMBRYOGENESIS ABUNDANT PROTEIN (LEA) FAMILY PROTEIN"/>
    <property type="match status" value="1"/>
</dbReference>
<gene>
    <name evidence="2" type="ORF">V8G54_011341</name>
</gene>
<accession>A0AAQ3NPU8</accession>
<sequence>MNRIASLKRKKEETISSLSNLKRKKKIIVRRFPWWCCCSVELAISGNDLQVRSVFWEDPLVMVRDALESTATGDDGDDGAGWPKPANKTSPKRAPGKPHKANNRTDRTDRSDKANAAANTSGQTAEQDKEEAAGFLQQTREQMKNMAQGAVDSVKHTLGMDKK</sequence>
<keyword evidence="3" id="KW-1185">Reference proteome</keyword>
<dbReference type="Proteomes" id="UP001374535">
    <property type="component" value="Chromosome 4"/>
</dbReference>
<feature type="compositionally biased region" description="Basic and acidic residues" evidence="1">
    <location>
        <begin position="103"/>
        <end position="113"/>
    </location>
</feature>
<evidence type="ECO:0000256" key="1">
    <source>
        <dbReference type="SAM" id="MobiDB-lite"/>
    </source>
</evidence>
<dbReference type="AlphaFoldDB" id="A0AAQ3NPU8"/>
<feature type="compositionally biased region" description="Basic and acidic residues" evidence="1">
    <location>
        <begin position="153"/>
        <end position="163"/>
    </location>
</feature>
<evidence type="ECO:0000313" key="3">
    <source>
        <dbReference type="Proteomes" id="UP001374535"/>
    </source>
</evidence>
<protein>
    <submittedName>
        <fullName evidence="2">Uncharacterized protein</fullName>
    </submittedName>
</protein>
<dbReference type="InterPro" id="IPR039624">
    <property type="entry name" value="LEA1/2/D7/KIN2"/>
</dbReference>
<feature type="region of interest" description="Disordered" evidence="1">
    <location>
        <begin position="70"/>
        <end position="163"/>
    </location>
</feature>
<name>A0AAQ3NPU8_VIGMU</name>
<proteinExistence type="predicted"/>
<evidence type="ECO:0000313" key="2">
    <source>
        <dbReference type="EMBL" id="WVZ13775.1"/>
    </source>
</evidence>
<reference evidence="2 3" key="1">
    <citation type="journal article" date="2023" name="Life. Sci Alliance">
        <title>Evolutionary insights into 3D genome organization and epigenetic landscape of Vigna mungo.</title>
        <authorList>
            <person name="Junaid A."/>
            <person name="Singh B."/>
            <person name="Bhatia S."/>
        </authorList>
    </citation>
    <scope>NUCLEOTIDE SEQUENCE [LARGE SCALE GENOMIC DNA]</scope>
    <source>
        <strain evidence="2">Urdbean</strain>
    </source>
</reference>
<organism evidence="2 3">
    <name type="scientific">Vigna mungo</name>
    <name type="common">Black gram</name>
    <name type="synonym">Phaseolus mungo</name>
    <dbReference type="NCBI Taxonomy" id="3915"/>
    <lineage>
        <taxon>Eukaryota</taxon>
        <taxon>Viridiplantae</taxon>
        <taxon>Streptophyta</taxon>
        <taxon>Embryophyta</taxon>
        <taxon>Tracheophyta</taxon>
        <taxon>Spermatophyta</taxon>
        <taxon>Magnoliopsida</taxon>
        <taxon>eudicotyledons</taxon>
        <taxon>Gunneridae</taxon>
        <taxon>Pentapetalae</taxon>
        <taxon>rosids</taxon>
        <taxon>fabids</taxon>
        <taxon>Fabales</taxon>
        <taxon>Fabaceae</taxon>
        <taxon>Papilionoideae</taxon>
        <taxon>50 kb inversion clade</taxon>
        <taxon>NPAAA clade</taxon>
        <taxon>indigoferoid/millettioid clade</taxon>
        <taxon>Phaseoleae</taxon>
        <taxon>Vigna</taxon>
    </lineage>
</organism>
<dbReference type="PANTHER" id="PTHR34191">
    <property type="entry name" value="LATE EMBRYOGENESIS ABUNDANT PROTEIN (LEA) FAMILY PROTEIN"/>
    <property type="match status" value="1"/>
</dbReference>
<dbReference type="EMBL" id="CP144697">
    <property type="protein sequence ID" value="WVZ13775.1"/>
    <property type="molecule type" value="Genomic_DNA"/>
</dbReference>
<feature type="compositionally biased region" description="Basic residues" evidence="1">
    <location>
        <begin position="90"/>
        <end position="102"/>
    </location>
</feature>